<organism evidence="2 3">
    <name type="scientific">Diaporthe helianthi</name>
    <dbReference type="NCBI Taxonomy" id="158607"/>
    <lineage>
        <taxon>Eukaryota</taxon>
        <taxon>Fungi</taxon>
        <taxon>Dikarya</taxon>
        <taxon>Ascomycota</taxon>
        <taxon>Pezizomycotina</taxon>
        <taxon>Sordariomycetes</taxon>
        <taxon>Sordariomycetidae</taxon>
        <taxon>Diaporthales</taxon>
        <taxon>Diaporthaceae</taxon>
        <taxon>Diaporthe</taxon>
    </lineage>
</organism>
<evidence type="ECO:0000313" key="3">
    <source>
        <dbReference type="Proteomes" id="UP000094444"/>
    </source>
</evidence>
<proteinExistence type="predicted"/>
<dbReference type="InterPro" id="IPR009003">
    <property type="entry name" value="Peptidase_S1_PA"/>
</dbReference>
<sequence>MYPIGKYKKAPSLPSRSPRSTSQDCSLQFYDDPLTPKRARKWSLNSSDPITPKRARKWSSNDKTPTSDINSKQDIKMEGPYKPDDEERDEYYYGLAGKPRLVARTSHNRWSRPKTPGSFSWPAKQIRKRFTAVSNSEIVTTKWTKDLDLALIKGLDGCRWSYFFPIHLDLEDTSMREVPTVLLVAVERDSLQWEEGVTIALECRRILQEFKIANVEVEIREGKYAPTAASAEFESQIDTAAWTCQSRSETNERALPMLSSLGYTIGYAEDHRKGEGSLGLHLRLGRENSALYGLTCRHVVSNGRQPDESYKVSEEHKQQTRQYHVQAGDKGFSECLKSLEDLQKTIEGLMEPLQMAKQRWEDWYQYDESLAHKRPTDATTSLLAYYQSHAAYNARVINLFSKISHKKDRQIGHLAFFPKEELSSEQPGYLKDWALIELDTNKFSSAPDNKVFIGNNKTPLLSKELLDNGFLQLQQGRDSEFGKPSMVAKRGFKTGLTFGIMNSIEAVVRRPGNGQDYFTWELLIVPYDKERVFSAAGDSGSSIFDMYGEVVGLVNGSNYNLSEEWRGIPKSKKYPGGTVRPEDAEESHDLATWPDGTDVTFASPIQWVLDDIARFTGLKPRLA</sequence>
<feature type="compositionally biased region" description="Low complexity" evidence="1">
    <location>
        <begin position="11"/>
        <end position="22"/>
    </location>
</feature>
<evidence type="ECO:0000313" key="2">
    <source>
        <dbReference type="EMBL" id="POS69320.1"/>
    </source>
</evidence>
<evidence type="ECO:0000256" key="1">
    <source>
        <dbReference type="SAM" id="MobiDB-lite"/>
    </source>
</evidence>
<dbReference type="AlphaFoldDB" id="A0A2P5HGF0"/>
<dbReference type="EMBL" id="MAVT02002411">
    <property type="protein sequence ID" value="POS69320.1"/>
    <property type="molecule type" value="Genomic_DNA"/>
</dbReference>
<dbReference type="Proteomes" id="UP000094444">
    <property type="component" value="Unassembled WGS sequence"/>
</dbReference>
<feature type="region of interest" description="Disordered" evidence="1">
    <location>
        <begin position="1"/>
        <end position="85"/>
    </location>
</feature>
<dbReference type="InParanoid" id="A0A2P5HGF0"/>
<name>A0A2P5HGF0_DIAHE</name>
<dbReference type="OrthoDB" id="5424209at2759"/>
<comment type="caution">
    <text evidence="2">The sequence shown here is derived from an EMBL/GenBank/DDBJ whole genome shotgun (WGS) entry which is preliminary data.</text>
</comment>
<dbReference type="STRING" id="158607.A0A2P5HGF0"/>
<protein>
    <submittedName>
        <fullName evidence="2">Uncharacterized protein</fullName>
    </submittedName>
</protein>
<gene>
    <name evidence="2" type="ORF">DHEL01_v212286</name>
</gene>
<feature type="compositionally biased region" description="Basic and acidic residues" evidence="1">
    <location>
        <begin position="71"/>
        <end position="85"/>
    </location>
</feature>
<keyword evidence="3" id="KW-1185">Reference proteome</keyword>
<reference evidence="2" key="1">
    <citation type="submission" date="2017-09" db="EMBL/GenBank/DDBJ databases">
        <title>Polyketide synthases of a Diaporthe helianthi virulent isolate.</title>
        <authorList>
            <person name="Baroncelli R."/>
        </authorList>
    </citation>
    <scope>NUCLEOTIDE SEQUENCE [LARGE SCALE GENOMIC DNA]</scope>
    <source>
        <strain evidence="2">7/96</strain>
    </source>
</reference>
<accession>A0A2P5HGF0</accession>
<feature type="compositionally biased region" description="Polar residues" evidence="1">
    <location>
        <begin position="61"/>
        <end position="70"/>
    </location>
</feature>
<dbReference type="SUPFAM" id="SSF50494">
    <property type="entry name" value="Trypsin-like serine proteases"/>
    <property type="match status" value="1"/>
</dbReference>